<keyword evidence="6 17" id="KW-0378">Hydrolase</keyword>
<reference evidence="16" key="2">
    <citation type="submission" date="2020-09" db="EMBL/GenBank/DDBJ databases">
        <title>Novel species in genus Aeromicrobium.</title>
        <authorList>
            <person name="Zhang G."/>
        </authorList>
    </citation>
    <scope>NUCLEOTIDE SEQUENCE</scope>
    <source>
        <strain evidence="16">SSW1-57</strain>
    </source>
</reference>
<feature type="domain" description="Formamidopyrimidine-DNA glycosylase catalytic" evidence="15">
    <location>
        <begin position="2"/>
        <end position="88"/>
    </location>
</feature>
<comment type="similarity">
    <text evidence="1">Belongs to the FPG family.</text>
</comment>
<evidence type="ECO:0000256" key="5">
    <source>
        <dbReference type="ARBA" id="ARBA00022771"/>
    </source>
</evidence>
<feature type="domain" description="FPG-type" evidence="14">
    <location>
        <begin position="225"/>
        <end position="263"/>
    </location>
</feature>
<evidence type="ECO:0000256" key="3">
    <source>
        <dbReference type="ARBA" id="ARBA00022723"/>
    </source>
</evidence>
<evidence type="ECO:0000256" key="11">
    <source>
        <dbReference type="ARBA" id="ARBA00023268"/>
    </source>
</evidence>
<dbReference type="SUPFAM" id="SSF46946">
    <property type="entry name" value="S13-like H2TH domain"/>
    <property type="match status" value="1"/>
</dbReference>
<name>A0A8I0KK11_9ACTN</name>
<evidence type="ECO:0000256" key="4">
    <source>
        <dbReference type="ARBA" id="ARBA00022763"/>
    </source>
</evidence>
<dbReference type="Gene3D" id="3.20.190.10">
    <property type="entry name" value="MutM-like, N-terminal"/>
    <property type="match status" value="1"/>
</dbReference>
<evidence type="ECO:0000256" key="6">
    <source>
        <dbReference type="ARBA" id="ARBA00022801"/>
    </source>
</evidence>
<keyword evidence="3" id="KW-0479">Metal-binding</keyword>
<dbReference type="Proteomes" id="UP000587211">
    <property type="component" value="Unassembled WGS sequence"/>
</dbReference>
<organism evidence="16 19">
    <name type="scientific">Aeromicrobium tamlense</name>
    <dbReference type="NCBI Taxonomy" id="375541"/>
    <lineage>
        <taxon>Bacteria</taxon>
        <taxon>Bacillati</taxon>
        <taxon>Actinomycetota</taxon>
        <taxon>Actinomycetes</taxon>
        <taxon>Propionibacteriales</taxon>
        <taxon>Nocardioidaceae</taxon>
        <taxon>Aeromicrobium</taxon>
    </lineage>
</organism>
<dbReference type="PANTHER" id="PTHR42697">
    <property type="entry name" value="ENDONUCLEASE 8"/>
    <property type="match status" value="1"/>
</dbReference>
<evidence type="ECO:0000313" key="19">
    <source>
        <dbReference type="Proteomes" id="UP000659061"/>
    </source>
</evidence>
<dbReference type="EMBL" id="JACBZN010000001">
    <property type="protein sequence ID" value="NYI38898.1"/>
    <property type="molecule type" value="Genomic_DNA"/>
</dbReference>
<dbReference type="GO" id="GO:0008270">
    <property type="term" value="F:zinc ion binding"/>
    <property type="evidence" value="ECO:0007669"/>
    <property type="project" value="UniProtKB-KW"/>
</dbReference>
<proteinExistence type="inferred from homology"/>
<evidence type="ECO:0000256" key="13">
    <source>
        <dbReference type="PROSITE-ProRule" id="PRU00391"/>
    </source>
</evidence>
<dbReference type="SUPFAM" id="SSF57716">
    <property type="entry name" value="Glucocorticoid receptor-like (DNA-binding domain)"/>
    <property type="match status" value="1"/>
</dbReference>
<dbReference type="EC" id="4.2.99.18" evidence="2"/>
<keyword evidence="17" id="KW-0255">Endonuclease</keyword>
<dbReference type="Pfam" id="PF01149">
    <property type="entry name" value="Fapy_DNA_glyco"/>
    <property type="match status" value="1"/>
</dbReference>
<dbReference type="PROSITE" id="PS51068">
    <property type="entry name" value="FPG_CAT"/>
    <property type="match status" value="1"/>
</dbReference>
<keyword evidence="17" id="KW-0540">Nuclease</keyword>
<protein>
    <recommendedName>
        <fullName evidence="2">DNA-(apurinic or apyrimidinic site) lyase</fullName>
        <ecNumber evidence="2">4.2.99.18</ecNumber>
    </recommendedName>
</protein>
<keyword evidence="18" id="KW-1185">Reference proteome</keyword>
<dbReference type="PANTHER" id="PTHR42697:SF1">
    <property type="entry name" value="ENDONUCLEASE 8"/>
    <property type="match status" value="1"/>
</dbReference>
<comment type="caution">
    <text evidence="16">The sequence shown here is derived from an EMBL/GenBank/DDBJ whole genome shotgun (WGS) entry which is preliminary data.</text>
</comment>
<evidence type="ECO:0000256" key="12">
    <source>
        <dbReference type="ARBA" id="ARBA00023295"/>
    </source>
</evidence>
<evidence type="ECO:0000259" key="14">
    <source>
        <dbReference type="PROSITE" id="PS51066"/>
    </source>
</evidence>
<keyword evidence="5 13" id="KW-0863">Zinc-finger</keyword>
<dbReference type="Proteomes" id="UP000659061">
    <property type="component" value="Unassembled WGS sequence"/>
</dbReference>
<dbReference type="SMART" id="SM01232">
    <property type="entry name" value="H2TH"/>
    <property type="match status" value="1"/>
</dbReference>
<dbReference type="InterPro" id="IPR010979">
    <property type="entry name" value="Ribosomal_uS13-like_H2TH"/>
</dbReference>
<dbReference type="InterPro" id="IPR000214">
    <property type="entry name" value="Znf_DNA_glyclase/AP_lyase"/>
</dbReference>
<dbReference type="GO" id="GO:0006284">
    <property type="term" value="P:base-excision repair"/>
    <property type="evidence" value="ECO:0007669"/>
    <property type="project" value="InterPro"/>
</dbReference>
<dbReference type="Gene3D" id="1.10.8.50">
    <property type="match status" value="1"/>
</dbReference>
<keyword evidence="11" id="KW-0511">Multifunctional enzyme</keyword>
<dbReference type="Pfam" id="PF06831">
    <property type="entry name" value="H2TH"/>
    <property type="match status" value="1"/>
</dbReference>
<dbReference type="EMBL" id="JACWMT010000004">
    <property type="protein sequence ID" value="MBD1271912.1"/>
    <property type="molecule type" value="Genomic_DNA"/>
</dbReference>
<dbReference type="InterPro" id="IPR012319">
    <property type="entry name" value="FPG_cat"/>
</dbReference>
<accession>A0A8I0KK11</accession>
<keyword evidence="4" id="KW-0227">DNA damage</keyword>
<evidence type="ECO:0000313" key="18">
    <source>
        <dbReference type="Proteomes" id="UP000587211"/>
    </source>
</evidence>
<gene>
    <name evidence="17" type="ORF">BJ975_002273</name>
    <name evidence="16" type="ORF">IDH50_16830</name>
</gene>
<evidence type="ECO:0000256" key="2">
    <source>
        <dbReference type="ARBA" id="ARBA00012720"/>
    </source>
</evidence>
<dbReference type="AlphaFoldDB" id="A0A8I0KK11"/>
<dbReference type="RefSeq" id="WP_179426011.1">
    <property type="nucleotide sequence ID" value="NZ_BAAAMP010000002.1"/>
</dbReference>
<dbReference type="SMART" id="SM00898">
    <property type="entry name" value="Fapy_DNA_glyco"/>
    <property type="match status" value="1"/>
</dbReference>
<keyword evidence="9" id="KW-0234">DNA repair</keyword>
<evidence type="ECO:0000256" key="10">
    <source>
        <dbReference type="ARBA" id="ARBA00023239"/>
    </source>
</evidence>
<evidence type="ECO:0000256" key="8">
    <source>
        <dbReference type="ARBA" id="ARBA00023125"/>
    </source>
</evidence>
<keyword evidence="10 17" id="KW-0456">Lyase</keyword>
<evidence type="ECO:0000313" key="16">
    <source>
        <dbReference type="EMBL" id="MBD1271912.1"/>
    </source>
</evidence>
<dbReference type="CDD" id="cd08971">
    <property type="entry name" value="AcNei2_N"/>
    <property type="match status" value="1"/>
</dbReference>
<dbReference type="SUPFAM" id="SSF81624">
    <property type="entry name" value="N-terminal domain of MutM-like DNA repair proteins"/>
    <property type="match status" value="1"/>
</dbReference>
<dbReference type="GO" id="GO:0140078">
    <property type="term" value="F:class I DNA-(apurinic or apyrimidinic site) endonuclease activity"/>
    <property type="evidence" value="ECO:0007669"/>
    <property type="project" value="UniProtKB-EC"/>
</dbReference>
<dbReference type="GO" id="GO:0003684">
    <property type="term" value="F:damaged DNA binding"/>
    <property type="evidence" value="ECO:0007669"/>
    <property type="project" value="InterPro"/>
</dbReference>
<keyword evidence="12 17" id="KW-0326">Glycosidase</keyword>
<evidence type="ECO:0000259" key="15">
    <source>
        <dbReference type="PROSITE" id="PS51068"/>
    </source>
</evidence>
<reference evidence="17 18" key="1">
    <citation type="submission" date="2020-07" db="EMBL/GenBank/DDBJ databases">
        <title>Sequencing the genomes of 1000 actinobacteria strains.</title>
        <authorList>
            <person name="Klenk H.-P."/>
        </authorList>
    </citation>
    <scope>NUCLEOTIDE SEQUENCE [LARGE SCALE GENOMIC DNA]</scope>
    <source>
        <strain evidence="17 18">DSM 19087</strain>
    </source>
</reference>
<evidence type="ECO:0000256" key="1">
    <source>
        <dbReference type="ARBA" id="ARBA00009409"/>
    </source>
</evidence>
<keyword evidence="8" id="KW-0238">DNA-binding</keyword>
<dbReference type="InterPro" id="IPR015886">
    <property type="entry name" value="H2TH_FPG"/>
</dbReference>
<dbReference type="InterPro" id="IPR035937">
    <property type="entry name" value="FPG_N"/>
</dbReference>
<dbReference type="PROSITE" id="PS51066">
    <property type="entry name" value="ZF_FPG_2"/>
    <property type="match status" value="1"/>
</dbReference>
<keyword evidence="7" id="KW-0862">Zinc</keyword>
<evidence type="ECO:0000313" key="17">
    <source>
        <dbReference type="EMBL" id="NYI38898.1"/>
    </source>
</evidence>
<evidence type="ECO:0000256" key="9">
    <source>
        <dbReference type="ARBA" id="ARBA00023204"/>
    </source>
</evidence>
<sequence length="273" mass="30722">MPEGDTVWRACHHLHEAMAGHVLTSTEFRVPRYATTDLAGQVLREVVPRGKHLLMRTDDWTIHSHLKMEGSWHLYRPATLRRGGRGLRRPAHTVRAIVSTEEWSAVGFSLGVVEVLRREDEDTVVGHLGPDVLDPDFDRELALANLARQPDRPIFVALHDQRNLAGFGNEFVNEMLFLSAVDPRTPVADVDLGRVVDRGVKLIRLNRDRTERSFTGSLRPGELHWVFGRTDRPCHRCGTTIREIALGPPTQERRVYFCPNCQAPSPASGGPDL</sequence>
<dbReference type="InterPro" id="IPR044090">
    <property type="entry name" value="Nei2_N"/>
</dbReference>
<dbReference type="GO" id="GO:0000703">
    <property type="term" value="F:oxidized pyrimidine nucleobase lesion DNA N-glycosylase activity"/>
    <property type="evidence" value="ECO:0007669"/>
    <property type="project" value="TreeGrafter"/>
</dbReference>
<evidence type="ECO:0000256" key="7">
    <source>
        <dbReference type="ARBA" id="ARBA00022833"/>
    </source>
</evidence>